<gene>
    <name evidence="1" type="ORF">LCGC14_1352490</name>
</gene>
<comment type="caution">
    <text evidence="1">The sequence shown here is derived from an EMBL/GenBank/DDBJ whole genome shotgun (WGS) entry which is preliminary data.</text>
</comment>
<accession>A0A0F9NCQ3</accession>
<dbReference type="EMBL" id="LAZR01008371">
    <property type="protein sequence ID" value="KKM79177.1"/>
    <property type="molecule type" value="Genomic_DNA"/>
</dbReference>
<proteinExistence type="predicted"/>
<organism evidence="1">
    <name type="scientific">marine sediment metagenome</name>
    <dbReference type="NCBI Taxonomy" id="412755"/>
    <lineage>
        <taxon>unclassified sequences</taxon>
        <taxon>metagenomes</taxon>
        <taxon>ecological metagenomes</taxon>
    </lineage>
</organism>
<dbReference type="AlphaFoldDB" id="A0A0F9NCQ3"/>
<protein>
    <submittedName>
        <fullName evidence="1">Uncharacterized protein</fullName>
    </submittedName>
</protein>
<reference evidence="1" key="1">
    <citation type="journal article" date="2015" name="Nature">
        <title>Complex archaea that bridge the gap between prokaryotes and eukaryotes.</title>
        <authorList>
            <person name="Spang A."/>
            <person name="Saw J.H."/>
            <person name="Jorgensen S.L."/>
            <person name="Zaremba-Niedzwiedzka K."/>
            <person name="Martijn J."/>
            <person name="Lind A.E."/>
            <person name="van Eijk R."/>
            <person name="Schleper C."/>
            <person name="Guy L."/>
            <person name="Ettema T.J."/>
        </authorList>
    </citation>
    <scope>NUCLEOTIDE SEQUENCE</scope>
</reference>
<evidence type="ECO:0000313" key="1">
    <source>
        <dbReference type="EMBL" id="KKM79177.1"/>
    </source>
</evidence>
<sequence length="75" mass="8928">MVAYVQMSGNHAWMTEDVPRLQEPLIVVDRCEDQPGWKYLGEVTIDELWTQFGYLCQIWDFGLEDWVNILEYIDD</sequence>
<name>A0A0F9NCQ3_9ZZZZ</name>